<dbReference type="EMBL" id="JARKIB010000467">
    <property type="protein sequence ID" value="KAJ7705756.1"/>
    <property type="molecule type" value="Genomic_DNA"/>
</dbReference>
<organism evidence="1 2">
    <name type="scientific">Mycena metata</name>
    <dbReference type="NCBI Taxonomy" id="1033252"/>
    <lineage>
        <taxon>Eukaryota</taxon>
        <taxon>Fungi</taxon>
        <taxon>Dikarya</taxon>
        <taxon>Basidiomycota</taxon>
        <taxon>Agaricomycotina</taxon>
        <taxon>Agaricomycetes</taxon>
        <taxon>Agaricomycetidae</taxon>
        <taxon>Agaricales</taxon>
        <taxon>Marasmiineae</taxon>
        <taxon>Mycenaceae</taxon>
        <taxon>Mycena</taxon>
    </lineage>
</organism>
<dbReference type="AlphaFoldDB" id="A0AAD7GUT3"/>
<accession>A0AAD7GUT3</accession>
<dbReference type="Proteomes" id="UP001215598">
    <property type="component" value="Unassembled WGS sequence"/>
</dbReference>
<reference evidence="1" key="1">
    <citation type="submission" date="2023-03" db="EMBL/GenBank/DDBJ databases">
        <title>Massive genome expansion in bonnet fungi (Mycena s.s.) driven by repeated elements and novel gene families across ecological guilds.</title>
        <authorList>
            <consortium name="Lawrence Berkeley National Laboratory"/>
            <person name="Harder C.B."/>
            <person name="Miyauchi S."/>
            <person name="Viragh M."/>
            <person name="Kuo A."/>
            <person name="Thoen E."/>
            <person name="Andreopoulos B."/>
            <person name="Lu D."/>
            <person name="Skrede I."/>
            <person name="Drula E."/>
            <person name="Henrissat B."/>
            <person name="Morin E."/>
            <person name="Kohler A."/>
            <person name="Barry K."/>
            <person name="LaButti K."/>
            <person name="Morin E."/>
            <person name="Salamov A."/>
            <person name="Lipzen A."/>
            <person name="Mereny Z."/>
            <person name="Hegedus B."/>
            <person name="Baldrian P."/>
            <person name="Stursova M."/>
            <person name="Weitz H."/>
            <person name="Taylor A."/>
            <person name="Grigoriev I.V."/>
            <person name="Nagy L.G."/>
            <person name="Martin F."/>
            <person name="Kauserud H."/>
        </authorList>
    </citation>
    <scope>NUCLEOTIDE SEQUENCE</scope>
    <source>
        <strain evidence="1">CBHHK182m</strain>
    </source>
</reference>
<evidence type="ECO:0000313" key="1">
    <source>
        <dbReference type="EMBL" id="KAJ7705756.1"/>
    </source>
</evidence>
<sequence length="159" mass="17162">MVIVIFLSPYKLFQSVIAGALPTFKFAGSYTVERDLQYQSHLRVTLQCAKDAKNLLVDWDLGERLAGMREVDADGYLVGGKQVVVAPTRSLLAVAADATAVAVEGIASCVMFLVRILRTACRFVHAFCKGTAVQQLTATGGFRGVYTWEGGTPSAQQLT</sequence>
<proteinExistence type="predicted"/>
<comment type="caution">
    <text evidence="1">The sequence shown here is derived from an EMBL/GenBank/DDBJ whole genome shotgun (WGS) entry which is preliminary data.</text>
</comment>
<name>A0AAD7GUT3_9AGAR</name>
<protein>
    <submittedName>
        <fullName evidence="1">Uncharacterized protein</fullName>
    </submittedName>
</protein>
<gene>
    <name evidence="1" type="ORF">B0H16DRAFT_1482166</name>
</gene>
<keyword evidence="2" id="KW-1185">Reference proteome</keyword>
<evidence type="ECO:0000313" key="2">
    <source>
        <dbReference type="Proteomes" id="UP001215598"/>
    </source>
</evidence>